<evidence type="ECO:0000256" key="2">
    <source>
        <dbReference type="ARBA" id="ARBA00020953"/>
    </source>
</evidence>
<evidence type="ECO:0000256" key="9">
    <source>
        <dbReference type="PROSITE-ProRule" id="PRU01049"/>
    </source>
</evidence>
<dbReference type="InterPro" id="IPR031166">
    <property type="entry name" value="G_ENGA"/>
</dbReference>
<dbReference type="NCBIfam" id="TIGR00231">
    <property type="entry name" value="small_GTP"/>
    <property type="match status" value="2"/>
</dbReference>
<dbReference type="InterPro" id="IPR006073">
    <property type="entry name" value="GTP-bd"/>
</dbReference>
<evidence type="ECO:0000256" key="4">
    <source>
        <dbReference type="ARBA" id="ARBA00022737"/>
    </source>
</evidence>
<sequence length="475" mass="53965">MNMENLDKTETEEENKNNEFSFEKKYENLPVIAIIGRPNVGKSTLFNRFLHKRRSITDPTPGVTRDPVEAQAIINGKPVLLVDTGGFKLTRSGNKFEDMMDELVKEKTIETLKKADRILLLLDAGLTTPEDEEFIRFLRPYFNKLIAAVNKTEGGRLTAEAYSYYVYGFKSLICISAEHGDNISELAEQLTAGLDFGNVKEAEAENIIRITLVGKPNTGKSTLANYLTNSDRSIISNVPGTTRDIVEGEFTYKDKRFIIQDTAGIRRKAKVNENIEYYSVVRSIKSMDNADIVFHLIDVQEGLTEQDKKIIDQASGRGLGIIFVLNKWDVMEQTQKAFKTEEEKIKVMFGKMEYAPVTAISANTGSGVKELLQIAIRMFNQLNKKIETSALNIALQDWLQAAPPPQGRQNSFTFKYMLQTKTRPVEFLLFANRPDAVTESYMRYIQNKIRKDLGFALIPILLKIKGSRKRWEERL</sequence>
<name>A0A7S7AW61_9SPIR</name>
<dbReference type="Proteomes" id="UP000593915">
    <property type="component" value="Chromosome"/>
</dbReference>
<dbReference type="Pfam" id="PF01926">
    <property type="entry name" value="MMR_HSR1"/>
    <property type="match status" value="2"/>
</dbReference>
<feature type="binding site" evidence="8">
    <location>
        <begin position="326"/>
        <end position="329"/>
    </location>
    <ligand>
        <name>GTP</name>
        <dbReference type="ChEBI" id="CHEBI:37565"/>
        <label>2</label>
    </ligand>
</feature>
<dbReference type="Gene3D" id="3.30.300.20">
    <property type="match status" value="1"/>
</dbReference>
<dbReference type="PRINTS" id="PR00326">
    <property type="entry name" value="GTP1OBG"/>
</dbReference>
<feature type="binding site" evidence="8">
    <location>
        <begin position="261"/>
        <end position="265"/>
    </location>
    <ligand>
        <name>GTP</name>
        <dbReference type="ChEBI" id="CHEBI:37565"/>
        <label>2</label>
    </ligand>
</feature>
<dbReference type="NCBIfam" id="TIGR03594">
    <property type="entry name" value="GTPase_EngA"/>
    <property type="match status" value="1"/>
</dbReference>
<dbReference type="InterPro" id="IPR005225">
    <property type="entry name" value="Small_GTP-bd"/>
</dbReference>
<dbReference type="InterPro" id="IPR015946">
    <property type="entry name" value="KH_dom-like_a/b"/>
</dbReference>
<dbReference type="PROSITE" id="PS51712">
    <property type="entry name" value="G_ENGA"/>
    <property type="match status" value="1"/>
</dbReference>
<evidence type="ECO:0000313" key="12">
    <source>
        <dbReference type="EMBL" id="QOW60306.1"/>
    </source>
</evidence>
<dbReference type="Gene3D" id="3.40.50.300">
    <property type="entry name" value="P-loop containing nucleotide triphosphate hydrolases"/>
    <property type="match status" value="2"/>
</dbReference>
<evidence type="ECO:0000256" key="8">
    <source>
        <dbReference type="HAMAP-Rule" id="MF_00195"/>
    </source>
</evidence>
<proteinExistence type="inferred from homology"/>
<keyword evidence="3 8" id="KW-0690">Ribosome biogenesis</keyword>
<comment type="function">
    <text evidence="8 10">GTPase that plays an essential role in the late steps of ribosome biogenesis.</text>
</comment>
<keyword evidence="6 8" id="KW-0342">GTP-binding</keyword>
<feature type="binding site" evidence="8">
    <location>
        <begin position="36"/>
        <end position="43"/>
    </location>
    <ligand>
        <name>GTP</name>
        <dbReference type="ChEBI" id="CHEBI:37565"/>
        <label>1</label>
    </ligand>
</feature>
<dbReference type="Pfam" id="PF14714">
    <property type="entry name" value="KH_dom-like"/>
    <property type="match status" value="1"/>
</dbReference>
<evidence type="ECO:0000256" key="5">
    <source>
        <dbReference type="ARBA" id="ARBA00022741"/>
    </source>
</evidence>
<dbReference type="EMBL" id="CP061839">
    <property type="protein sequence ID" value="QOW60306.1"/>
    <property type="molecule type" value="Genomic_DNA"/>
</dbReference>
<dbReference type="HAMAP" id="MF_00195">
    <property type="entry name" value="GTPase_Der"/>
    <property type="match status" value="1"/>
</dbReference>
<dbReference type="AlphaFoldDB" id="A0A7S7AW61"/>
<comment type="subunit">
    <text evidence="8">Associates with the 50S ribosomal subunit.</text>
</comment>
<organism evidence="12 13">
    <name type="scientific">Treponema pedis</name>
    <dbReference type="NCBI Taxonomy" id="409322"/>
    <lineage>
        <taxon>Bacteria</taxon>
        <taxon>Pseudomonadati</taxon>
        <taxon>Spirochaetota</taxon>
        <taxon>Spirochaetia</taxon>
        <taxon>Spirochaetales</taxon>
        <taxon>Treponemataceae</taxon>
        <taxon>Treponema</taxon>
    </lineage>
</organism>
<reference evidence="12 13" key="1">
    <citation type="submission" date="2020-09" db="EMBL/GenBank/DDBJ databases">
        <title>Characterization of Treponema spp. from bovine digital dermatitis in Korea.</title>
        <authorList>
            <person name="Espiritu H.M."/>
            <person name="Cho Y.I."/>
            <person name="Mamuad L."/>
        </authorList>
    </citation>
    <scope>NUCLEOTIDE SEQUENCE [LARGE SCALE GENOMIC DNA]</scope>
    <source>
        <strain evidence="12 13">KS1</strain>
    </source>
</reference>
<evidence type="ECO:0000256" key="7">
    <source>
        <dbReference type="ARBA" id="ARBA00032345"/>
    </source>
</evidence>
<evidence type="ECO:0000313" key="13">
    <source>
        <dbReference type="Proteomes" id="UP000593915"/>
    </source>
</evidence>
<dbReference type="PIRSF" id="PIRSF006485">
    <property type="entry name" value="GTP-binding_EngA"/>
    <property type="match status" value="1"/>
</dbReference>
<dbReference type="PANTHER" id="PTHR43834:SF6">
    <property type="entry name" value="GTPASE DER"/>
    <property type="match status" value="1"/>
</dbReference>
<dbReference type="CDD" id="cd01894">
    <property type="entry name" value="EngA1"/>
    <property type="match status" value="1"/>
</dbReference>
<feature type="binding site" evidence="8">
    <location>
        <begin position="83"/>
        <end position="87"/>
    </location>
    <ligand>
        <name>GTP</name>
        <dbReference type="ChEBI" id="CHEBI:37565"/>
        <label>1</label>
    </ligand>
</feature>
<comment type="similarity">
    <text evidence="1 8 9 10">Belongs to the TRAFAC class TrmE-Era-EngA-EngB-Septin-like GTPase superfamily. EngA (Der) GTPase family.</text>
</comment>
<evidence type="ECO:0000259" key="11">
    <source>
        <dbReference type="PROSITE" id="PS51712"/>
    </source>
</evidence>
<dbReference type="GO" id="GO:0042254">
    <property type="term" value="P:ribosome biogenesis"/>
    <property type="evidence" value="ECO:0007669"/>
    <property type="project" value="UniProtKB-KW"/>
</dbReference>
<dbReference type="PANTHER" id="PTHR43834">
    <property type="entry name" value="GTPASE DER"/>
    <property type="match status" value="1"/>
</dbReference>
<dbReference type="InterPro" id="IPR016484">
    <property type="entry name" value="GTPase_Der"/>
</dbReference>
<dbReference type="CDD" id="cd01895">
    <property type="entry name" value="EngA2"/>
    <property type="match status" value="1"/>
</dbReference>
<evidence type="ECO:0000256" key="6">
    <source>
        <dbReference type="ARBA" id="ARBA00023134"/>
    </source>
</evidence>
<dbReference type="GO" id="GO:0043022">
    <property type="term" value="F:ribosome binding"/>
    <property type="evidence" value="ECO:0007669"/>
    <property type="project" value="TreeGrafter"/>
</dbReference>
<dbReference type="InterPro" id="IPR032859">
    <property type="entry name" value="KH_dom-like"/>
</dbReference>
<evidence type="ECO:0000256" key="3">
    <source>
        <dbReference type="ARBA" id="ARBA00022517"/>
    </source>
</evidence>
<feature type="binding site" evidence="8">
    <location>
        <begin position="214"/>
        <end position="221"/>
    </location>
    <ligand>
        <name>GTP</name>
        <dbReference type="ChEBI" id="CHEBI:37565"/>
        <label>2</label>
    </ligand>
</feature>
<dbReference type="GO" id="GO:0005525">
    <property type="term" value="F:GTP binding"/>
    <property type="evidence" value="ECO:0007669"/>
    <property type="project" value="UniProtKB-UniRule"/>
</dbReference>
<dbReference type="InterPro" id="IPR027417">
    <property type="entry name" value="P-loop_NTPase"/>
</dbReference>
<feature type="binding site" evidence="8">
    <location>
        <begin position="150"/>
        <end position="153"/>
    </location>
    <ligand>
        <name>GTP</name>
        <dbReference type="ChEBI" id="CHEBI:37565"/>
        <label>1</label>
    </ligand>
</feature>
<feature type="domain" description="EngA-type G" evidence="11">
    <location>
        <begin position="208"/>
        <end position="383"/>
    </location>
</feature>
<dbReference type="SUPFAM" id="SSF52540">
    <property type="entry name" value="P-loop containing nucleoside triphosphate hydrolases"/>
    <property type="match status" value="2"/>
</dbReference>
<evidence type="ECO:0000256" key="10">
    <source>
        <dbReference type="RuleBase" id="RU004481"/>
    </source>
</evidence>
<evidence type="ECO:0000256" key="1">
    <source>
        <dbReference type="ARBA" id="ARBA00008279"/>
    </source>
</evidence>
<gene>
    <name evidence="8 12" type="primary">der</name>
    <name evidence="12" type="ORF">IFE08_10815</name>
</gene>
<keyword evidence="4 10" id="KW-0677">Repeat</keyword>
<protein>
    <recommendedName>
        <fullName evidence="2 8">GTPase Der</fullName>
    </recommendedName>
    <alternativeName>
        <fullName evidence="7 8">GTP-binding protein EngA</fullName>
    </alternativeName>
</protein>
<keyword evidence="5 8" id="KW-0547">Nucleotide-binding</keyword>
<accession>A0A7S7AW61</accession>